<name>A0A3M8DQP6_9BACL</name>
<dbReference type="Proteomes" id="UP000271031">
    <property type="component" value="Unassembled WGS sequence"/>
</dbReference>
<evidence type="ECO:0000313" key="7">
    <source>
        <dbReference type="Proteomes" id="UP000271031"/>
    </source>
</evidence>
<feature type="transmembrane region" description="Helical" evidence="5">
    <location>
        <begin position="138"/>
        <end position="165"/>
    </location>
</feature>
<dbReference type="RefSeq" id="WP_122917366.1">
    <property type="nucleotide sequence ID" value="NZ_RHHQ01000007.1"/>
</dbReference>
<gene>
    <name evidence="6" type="ORF">EDM56_07985</name>
</gene>
<feature type="transmembrane region" description="Helical" evidence="5">
    <location>
        <begin position="202"/>
        <end position="225"/>
    </location>
</feature>
<sequence>MMSALFWLFCTIAVYVAAKRLYRAFPKIYLTPLLVTPIIIITAIELSGVSFDTYNQGAKWLSDMIEPATIALAVTLYKHFDVMKKNASAILISVGCGAIAAILTSAGLAHLFGLTNAIMDSLAPRSATTPIAISISKIIGGVPTITAVATLVTGLFGMIIGPLIVKWFRIHSPIARGVLFGTSAHSAGISKALEYDGVSGSVAGIAMMVTAFVTLCVAPWLMTLFQ</sequence>
<evidence type="ECO:0000256" key="1">
    <source>
        <dbReference type="ARBA" id="ARBA00004141"/>
    </source>
</evidence>
<dbReference type="EMBL" id="RHHQ01000007">
    <property type="protein sequence ID" value="RNB90440.1"/>
    <property type="molecule type" value="Genomic_DNA"/>
</dbReference>
<keyword evidence="3 5" id="KW-1133">Transmembrane helix</keyword>
<keyword evidence="7" id="KW-1185">Reference proteome</keyword>
<evidence type="ECO:0000313" key="6">
    <source>
        <dbReference type="EMBL" id="RNB90440.1"/>
    </source>
</evidence>
<accession>A0A3M8DQP6</accession>
<feature type="transmembrane region" description="Helical" evidence="5">
    <location>
        <begin position="28"/>
        <end position="48"/>
    </location>
</feature>
<dbReference type="Pfam" id="PF04172">
    <property type="entry name" value="LrgB"/>
    <property type="match status" value="1"/>
</dbReference>
<organism evidence="6 7">
    <name type="scientific">Brevibacillus fluminis</name>
    <dbReference type="NCBI Taxonomy" id="511487"/>
    <lineage>
        <taxon>Bacteria</taxon>
        <taxon>Bacillati</taxon>
        <taxon>Bacillota</taxon>
        <taxon>Bacilli</taxon>
        <taxon>Bacillales</taxon>
        <taxon>Paenibacillaceae</taxon>
        <taxon>Brevibacillus</taxon>
    </lineage>
</organism>
<evidence type="ECO:0000256" key="2">
    <source>
        <dbReference type="ARBA" id="ARBA00022692"/>
    </source>
</evidence>
<comment type="caution">
    <text evidence="6">The sequence shown here is derived from an EMBL/GenBank/DDBJ whole genome shotgun (WGS) entry which is preliminary data.</text>
</comment>
<evidence type="ECO:0000256" key="4">
    <source>
        <dbReference type="ARBA" id="ARBA00023136"/>
    </source>
</evidence>
<dbReference type="AlphaFoldDB" id="A0A3M8DQP6"/>
<dbReference type="GO" id="GO:0016020">
    <property type="term" value="C:membrane"/>
    <property type="evidence" value="ECO:0007669"/>
    <property type="project" value="UniProtKB-SubCell"/>
</dbReference>
<reference evidence="6 7" key="1">
    <citation type="submission" date="2018-10" db="EMBL/GenBank/DDBJ databases">
        <title>Phylogenomics of Brevibacillus.</title>
        <authorList>
            <person name="Dunlap C."/>
        </authorList>
    </citation>
    <scope>NUCLEOTIDE SEQUENCE [LARGE SCALE GENOMIC DNA]</scope>
    <source>
        <strain evidence="6 7">JCM 15716</strain>
    </source>
</reference>
<dbReference type="InterPro" id="IPR007300">
    <property type="entry name" value="CidB/LrgB"/>
</dbReference>
<keyword evidence="2 5" id="KW-0812">Transmembrane</keyword>
<dbReference type="PANTHER" id="PTHR30249:SF3">
    <property type="entry name" value="MUREIN HYDROLASE EXPORT REGULATOR"/>
    <property type="match status" value="1"/>
</dbReference>
<protein>
    <submittedName>
        <fullName evidence="6">LrgB family protein</fullName>
    </submittedName>
</protein>
<proteinExistence type="predicted"/>
<dbReference type="PANTHER" id="PTHR30249">
    <property type="entry name" value="PUTATIVE SEROTONIN TRANSPORTER"/>
    <property type="match status" value="1"/>
</dbReference>
<evidence type="ECO:0000256" key="5">
    <source>
        <dbReference type="SAM" id="Phobius"/>
    </source>
</evidence>
<evidence type="ECO:0000256" key="3">
    <source>
        <dbReference type="ARBA" id="ARBA00022989"/>
    </source>
</evidence>
<comment type="subcellular location">
    <subcellularLocation>
        <location evidence="1">Membrane</location>
        <topology evidence="1">Multi-pass membrane protein</topology>
    </subcellularLocation>
</comment>
<keyword evidence="4 5" id="KW-0472">Membrane</keyword>
<feature type="transmembrane region" description="Helical" evidence="5">
    <location>
        <begin position="89"/>
        <end position="117"/>
    </location>
</feature>
<dbReference type="OrthoDB" id="9811701at2"/>